<dbReference type="GO" id="GO:0016787">
    <property type="term" value="F:hydrolase activity"/>
    <property type="evidence" value="ECO:0007669"/>
    <property type="project" value="UniProtKB-KW"/>
</dbReference>
<feature type="chain" id="PRO_5046862134" evidence="2">
    <location>
        <begin position="26"/>
        <end position="321"/>
    </location>
</feature>
<keyword evidence="2" id="KW-0732">Signal</keyword>
<evidence type="ECO:0000256" key="1">
    <source>
        <dbReference type="SAM" id="MobiDB-lite"/>
    </source>
</evidence>
<dbReference type="Proteomes" id="UP001519332">
    <property type="component" value="Unassembled WGS sequence"/>
</dbReference>
<evidence type="ECO:0000313" key="3">
    <source>
        <dbReference type="EMBL" id="MBP2326907.1"/>
    </source>
</evidence>
<protein>
    <submittedName>
        <fullName evidence="3">Cell wall-associated NlpC family hydrolase</fullName>
    </submittedName>
</protein>
<feature type="region of interest" description="Disordered" evidence="1">
    <location>
        <begin position="287"/>
        <end position="321"/>
    </location>
</feature>
<accession>A0ABS4TR79</accession>
<feature type="signal peptide" evidence="2">
    <location>
        <begin position="1"/>
        <end position="25"/>
    </location>
</feature>
<evidence type="ECO:0000256" key="2">
    <source>
        <dbReference type="SAM" id="SignalP"/>
    </source>
</evidence>
<proteinExistence type="predicted"/>
<dbReference type="EMBL" id="JAGINW010000001">
    <property type="protein sequence ID" value="MBP2326907.1"/>
    <property type="molecule type" value="Genomic_DNA"/>
</dbReference>
<gene>
    <name evidence="3" type="ORF">JOF56_007292</name>
</gene>
<organism evidence="3 4">
    <name type="scientific">Kibdelosporangium banguiense</name>
    <dbReference type="NCBI Taxonomy" id="1365924"/>
    <lineage>
        <taxon>Bacteria</taxon>
        <taxon>Bacillati</taxon>
        <taxon>Actinomycetota</taxon>
        <taxon>Actinomycetes</taxon>
        <taxon>Pseudonocardiales</taxon>
        <taxon>Pseudonocardiaceae</taxon>
        <taxon>Kibdelosporangium</taxon>
    </lineage>
</organism>
<dbReference type="InterPro" id="IPR038765">
    <property type="entry name" value="Papain-like_cys_pep_sf"/>
</dbReference>
<dbReference type="RefSeq" id="WP_209643918.1">
    <property type="nucleotide sequence ID" value="NZ_JAGINW010000001.1"/>
</dbReference>
<evidence type="ECO:0000313" key="4">
    <source>
        <dbReference type="Proteomes" id="UP001519332"/>
    </source>
</evidence>
<dbReference type="SUPFAM" id="SSF54001">
    <property type="entry name" value="Cysteine proteinases"/>
    <property type="match status" value="1"/>
</dbReference>
<sequence>MFRTRTILHATALVAVIASSGTAAALVADEKGRQEGTRAGIAQVRADLPGRDYRYERLDAPARTVVRDERGAIVATFTDGARTAAITSHTRTFTDPARTPAVVTTPVWVRLAPRPWHLDAEREDWFRPWLDMTVADRSDDVLAVATQYLDGAPAVEDKVDDKPVRYRGDASFGPADFYDYLGVSWSFPGGATENPAPDRYGALDAAGFVRLVYGYRLGYPLRDGAGQGIGLPRDPAAMATLDAGVLIRTAPGRLALQPGDLLFFDTTRSGVDNVGLFLGLDQAGRPRVVSSRKQAQGPSLGDDSAPRKGGEPLGLHSVRRL</sequence>
<keyword evidence="3" id="KW-0378">Hydrolase</keyword>
<keyword evidence="4" id="KW-1185">Reference proteome</keyword>
<comment type="caution">
    <text evidence="3">The sequence shown here is derived from an EMBL/GenBank/DDBJ whole genome shotgun (WGS) entry which is preliminary data.</text>
</comment>
<dbReference type="Gene3D" id="3.90.1720.10">
    <property type="entry name" value="endopeptidase domain like (from Nostoc punctiforme)"/>
    <property type="match status" value="1"/>
</dbReference>
<reference evidence="3 4" key="1">
    <citation type="submission" date="2021-03" db="EMBL/GenBank/DDBJ databases">
        <title>Sequencing the genomes of 1000 actinobacteria strains.</title>
        <authorList>
            <person name="Klenk H.-P."/>
        </authorList>
    </citation>
    <scope>NUCLEOTIDE SEQUENCE [LARGE SCALE GENOMIC DNA]</scope>
    <source>
        <strain evidence="3 4">DSM 46670</strain>
    </source>
</reference>
<name>A0ABS4TR79_9PSEU</name>